<dbReference type="Proteomes" id="UP000768180">
    <property type="component" value="Unassembled WGS sequence"/>
</dbReference>
<dbReference type="PANTHER" id="PTHR43673:SF2">
    <property type="entry name" value="NITROREDUCTASE"/>
    <property type="match status" value="1"/>
</dbReference>
<dbReference type="GeneID" id="79855186"/>
<evidence type="ECO:0000313" key="7">
    <source>
        <dbReference type="EMBL" id="CUO48052.1"/>
    </source>
</evidence>
<evidence type="ECO:0000256" key="1">
    <source>
        <dbReference type="ARBA" id="ARBA00001917"/>
    </source>
</evidence>
<gene>
    <name evidence="7" type="ORF">ERS852406_02083</name>
    <name evidence="8" type="ORF">ERS852498_01467</name>
    <name evidence="10" type="ORF">G5B05_01770</name>
    <name evidence="9" type="ORF">JTJ23_01175</name>
</gene>
<evidence type="ECO:0000313" key="11">
    <source>
        <dbReference type="Proteomes" id="UP000095706"/>
    </source>
</evidence>
<dbReference type="Proteomes" id="UP000737612">
    <property type="component" value="Unassembled WGS sequence"/>
</dbReference>
<dbReference type="EMBL" id="JAFHBD010000004">
    <property type="protein sequence ID" value="MBN2952218.1"/>
    <property type="molecule type" value="Genomic_DNA"/>
</dbReference>
<evidence type="ECO:0000313" key="12">
    <source>
        <dbReference type="Proteomes" id="UP000095709"/>
    </source>
</evidence>
<keyword evidence="3" id="KW-0285">Flavoprotein</keyword>
<keyword evidence="13" id="KW-1185">Reference proteome</keyword>
<reference evidence="10 13" key="2">
    <citation type="journal article" date="2020" name="Cell Host Microbe">
        <title>Functional and Genomic Variation between Human-Derived Isolates of Lachnospiraceae Reveals Inter- and Intra-Species Diversity.</title>
        <authorList>
            <person name="Sorbara M.T."/>
            <person name="Littmann E.R."/>
            <person name="Fontana E."/>
            <person name="Moody T.U."/>
            <person name="Kohout C.E."/>
            <person name="Gjonbalaj M."/>
            <person name="Eaton V."/>
            <person name="Seok R."/>
            <person name="Leiner I.M."/>
            <person name="Pamer E.G."/>
        </authorList>
    </citation>
    <scope>NUCLEOTIDE SEQUENCE [LARGE SCALE GENOMIC DNA]</scope>
    <source>
        <strain evidence="10 13">MSK.14.54</strain>
    </source>
</reference>
<dbReference type="InterPro" id="IPR029478">
    <property type="entry name" value="TM1586_NiRdase"/>
</dbReference>
<comment type="similarity">
    <text evidence="2">Belongs to the nitroreductase family.</text>
</comment>
<evidence type="ECO:0000313" key="13">
    <source>
        <dbReference type="Proteomes" id="UP000768180"/>
    </source>
</evidence>
<sequence>MNLYEAIFVRKSVRNYCFDTLPPQTLDKIWEHYKEMPALFSGIGVDMAILDNRKGQERMLSMFSVKAPYYMAFYSEESERYLMNVGYIMEQMVLYLCSIGLGTCFIGSNRVKKAELEKNGKRLVGIVAFGKSHGSHTRRQSEAKRLPLEDLCVFKEVPRQWMTQMLEAARLSPSSMNSQPWRFVVYDNRIHIFSKKHSVEKLRKWDEVNFGIMFANMMVAAEELWLDVDLIRLGDISQKNFSNNQYVLSAILKA</sequence>
<reference evidence="9" key="4">
    <citation type="submission" date="2021-02" db="EMBL/GenBank/DDBJ databases">
        <title>Metagenome-assembled genomes from human diarrheal sample B26.</title>
        <authorList>
            <person name="Ateba T.P."/>
            <person name="Alayande K.A."/>
            <person name="Mwanza M."/>
        </authorList>
    </citation>
    <scope>NUCLEOTIDE SEQUENCE</scope>
    <source>
        <strain evidence="9">06WH</strain>
    </source>
</reference>
<dbReference type="Pfam" id="PF14512">
    <property type="entry name" value="TM1586_NiRdase"/>
    <property type="match status" value="1"/>
</dbReference>
<proteinExistence type="inferred from homology"/>
<evidence type="ECO:0000256" key="5">
    <source>
        <dbReference type="ARBA" id="ARBA00023002"/>
    </source>
</evidence>
<keyword evidence="5" id="KW-0560">Oxidoreductase</keyword>
<evidence type="ECO:0000256" key="3">
    <source>
        <dbReference type="ARBA" id="ARBA00022630"/>
    </source>
</evidence>
<feature type="domain" description="Putative nitroreductase TM1586" evidence="6">
    <location>
        <begin position="2"/>
        <end position="221"/>
    </location>
</feature>
<reference evidence="11 12" key="1">
    <citation type="submission" date="2015-09" db="EMBL/GenBank/DDBJ databases">
        <authorList>
            <consortium name="Pathogen Informatics"/>
        </authorList>
    </citation>
    <scope>NUCLEOTIDE SEQUENCE [LARGE SCALE GENOMIC DNA]</scope>
    <source>
        <strain evidence="7 11">2789STDY5608849</strain>
        <strain evidence="8 12">2789STDY5834885</strain>
    </source>
</reference>
<evidence type="ECO:0000259" key="6">
    <source>
        <dbReference type="Pfam" id="PF14512"/>
    </source>
</evidence>
<dbReference type="Proteomes" id="UP000095709">
    <property type="component" value="Unassembled WGS sequence"/>
</dbReference>
<keyword evidence="4" id="KW-0288">FMN</keyword>
<dbReference type="EMBL" id="JAAITQ010000002">
    <property type="protein sequence ID" value="NSE15170.1"/>
    <property type="molecule type" value="Genomic_DNA"/>
</dbReference>
<dbReference type="RefSeq" id="WP_022462268.1">
    <property type="nucleotide sequence ID" value="NZ_CABJFB010000002.1"/>
</dbReference>
<dbReference type="SUPFAM" id="SSF55469">
    <property type="entry name" value="FMN-dependent nitroreductase-like"/>
    <property type="match status" value="2"/>
</dbReference>
<accession>A0A174FCN6</accession>
<evidence type="ECO:0000313" key="10">
    <source>
        <dbReference type="EMBL" id="NSE15170.1"/>
    </source>
</evidence>
<name>A0A174FCN6_9FIRM</name>
<dbReference type="CDD" id="cd02062">
    <property type="entry name" value="Nitro_FMN_reductase"/>
    <property type="match status" value="1"/>
</dbReference>
<comment type="cofactor">
    <cofactor evidence="1">
        <name>FMN</name>
        <dbReference type="ChEBI" id="CHEBI:58210"/>
    </cofactor>
</comment>
<dbReference type="Proteomes" id="UP000095706">
    <property type="component" value="Unassembled WGS sequence"/>
</dbReference>
<dbReference type="Gene3D" id="3.40.109.10">
    <property type="entry name" value="NADH Oxidase"/>
    <property type="match status" value="1"/>
</dbReference>
<evidence type="ECO:0000256" key="4">
    <source>
        <dbReference type="ARBA" id="ARBA00022643"/>
    </source>
</evidence>
<dbReference type="EMBL" id="CZAL01000007">
    <property type="protein sequence ID" value="CUP20631.1"/>
    <property type="molecule type" value="Genomic_DNA"/>
</dbReference>
<reference evidence="10" key="3">
    <citation type="submission" date="2020-02" db="EMBL/GenBank/DDBJ databases">
        <authorList>
            <person name="Littmann E."/>
            <person name="Sorbara M."/>
        </authorList>
    </citation>
    <scope>NUCLEOTIDE SEQUENCE</scope>
    <source>
        <strain evidence="10">MSK.14.54</strain>
    </source>
</reference>
<dbReference type="EMBL" id="CYYV01000009">
    <property type="protein sequence ID" value="CUO48052.1"/>
    <property type="molecule type" value="Genomic_DNA"/>
</dbReference>
<evidence type="ECO:0000313" key="8">
    <source>
        <dbReference type="EMBL" id="CUP20631.1"/>
    </source>
</evidence>
<dbReference type="GO" id="GO:0016491">
    <property type="term" value="F:oxidoreductase activity"/>
    <property type="evidence" value="ECO:0007669"/>
    <property type="project" value="UniProtKB-KW"/>
</dbReference>
<evidence type="ECO:0000313" key="9">
    <source>
        <dbReference type="EMBL" id="MBN2952218.1"/>
    </source>
</evidence>
<dbReference type="AlphaFoldDB" id="A0A174FCN6"/>
<dbReference type="InterPro" id="IPR000415">
    <property type="entry name" value="Nitroreductase-like"/>
</dbReference>
<dbReference type="Gene3D" id="3.40.109.30">
    <property type="entry name" value="putative nitroreductase (tm1586), domain 2"/>
    <property type="match status" value="1"/>
</dbReference>
<protein>
    <submittedName>
        <fullName evidence="7">5,6-dimethylbenzimidazole synthase</fullName>
    </submittedName>
    <submittedName>
        <fullName evidence="9">Nitroreductase family protein</fullName>
    </submittedName>
</protein>
<dbReference type="PANTHER" id="PTHR43673">
    <property type="entry name" value="NAD(P)H NITROREDUCTASE YDGI-RELATED"/>
    <property type="match status" value="1"/>
</dbReference>
<evidence type="ECO:0000256" key="2">
    <source>
        <dbReference type="ARBA" id="ARBA00007118"/>
    </source>
</evidence>
<organism evidence="7 11">
    <name type="scientific">Fusicatenibacter saccharivorans</name>
    <dbReference type="NCBI Taxonomy" id="1150298"/>
    <lineage>
        <taxon>Bacteria</taxon>
        <taxon>Bacillati</taxon>
        <taxon>Bacillota</taxon>
        <taxon>Clostridia</taxon>
        <taxon>Lachnospirales</taxon>
        <taxon>Lachnospiraceae</taxon>
        <taxon>Fusicatenibacter</taxon>
    </lineage>
</organism>